<dbReference type="PRINTS" id="PR00368">
    <property type="entry name" value="FADPNR"/>
</dbReference>
<protein>
    <submittedName>
        <fullName evidence="6">Thioredoxin reductase</fullName>
    </submittedName>
</protein>
<dbReference type="EMBL" id="PRKW01000004">
    <property type="protein sequence ID" value="PPB48974.1"/>
    <property type="molecule type" value="Genomic_DNA"/>
</dbReference>
<dbReference type="GO" id="GO:0004791">
    <property type="term" value="F:thioredoxin-disulfide reductase (NADPH) activity"/>
    <property type="evidence" value="ECO:0007669"/>
    <property type="project" value="UniProtKB-EC"/>
</dbReference>
<evidence type="ECO:0000256" key="3">
    <source>
        <dbReference type="ARBA" id="ARBA00048132"/>
    </source>
</evidence>
<dbReference type="Proteomes" id="UP000239297">
    <property type="component" value="Unassembled WGS sequence"/>
</dbReference>
<feature type="region of interest" description="Disordered" evidence="4">
    <location>
        <begin position="354"/>
        <end position="377"/>
    </location>
</feature>
<dbReference type="InterPro" id="IPR050097">
    <property type="entry name" value="Ferredoxin-NADP_redctase_2"/>
</dbReference>
<dbReference type="PANTHER" id="PTHR48105">
    <property type="entry name" value="THIOREDOXIN REDUCTASE 1-RELATED-RELATED"/>
    <property type="match status" value="1"/>
</dbReference>
<organism evidence="6 7">
    <name type="scientific">Arthrobacter pityocampae</name>
    <dbReference type="NCBI Taxonomy" id="547334"/>
    <lineage>
        <taxon>Bacteria</taxon>
        <taxon>Bacillati</taxon>
        <taxon>Actinomycetota</taxon>
        <taxon>Actinomycetes</taxon>
        <taxon>Micrococcales</taxon>
        <taxon>Micrococcaceae</taxon>
        <taxon>Arthrobacter</taxon>
    </lineage>
</organism>
<evidence type="ECO:0000259" key="5">
    <source>
        <dbReference type="Pfam" id="PF07992"/>
    </source>
</evidence>
<dbReference type="InterPro" id="IPR036188">
    <property type="entry name" value="FAD/NAD-bd_sf"/>
</dbReference>
<dbReference type="Gene3D" id="3.50.50.60">
    <property type="entry name" value="FAD/NAD(P)-binding domain"/>
    <property type="match status" value="2"/>
</dbReference>
<dbReference type="Pfam" id="PF07992">
    <property type="entry name" value="Pyr_redox_2"/>
    <property type="match status" value="1"/>
</dbReference>
<dbReference type="AlphaFoldDB" id="A0A2S5IWQ0"/>
<keyword evidence="7" id="KW-1185">Reference proteome</keyword>
<evidence type="ECO:0000256" key="1">
    <source>
        <dbReference type="ARBA" id="ARBA00022630"/>
    </source>
</evidence>
<proteinExistence type="predicted"/>
<dbReference type="SUPFAM" id="SSF51905">
    <property type="entry name" value="FAD/NAD(P)-binding domain"/>
    <property type="match status" value="1"/>
</dbReference>
<name>A0A2S5IWQ0_9MICC</name>
<accession>A0A2S5IWQ0</accession>
<reference evidence="6 7" key="1">
    <citation type="journal article" date="2014" name="Int. J. Syst. Evol. Microbiol.">
        <title>Arthrobacter pityocampae sp. nov., isolated from Thaumetopoea pityocampa (Lep., Thaumetopoeidae).</title>
        <authorList>
            <person name="Ince I.A."/>
            <person name="Demirbag Z."/>
            <person name="Kati H."/>
        </authorList>
    </citation>
    <scope>NUCLEOTIDE SEQUENCE [LARGE SCALE GENOMIC DNA]</scope>
    <source>
        <strain evidence="6 7">Tp2</strain>
    </source>
</reference>
<comment type="catalytic activity">
    <reaction evidence="3">
        <text>[thioredoxin]-dithiol + NADP(+) = [thioredoxin]-disulfide + NADPH + H(+)</text>
        <dbReference type="Rhea" id="RHEA:20345"/>
        <dbReference type="Rhea" id="RHEA-COMP:10698"/>
        <dbReference type="Rhea" id="RHEA-COMP:10700"/>
        <dbReference type="ChEBI" id="CHEBI:15378"/>
        <dbReference type="ChEBI" id="CHEBI:29950"/>
        <dbReference type="ChEBI" id="CHEBI:50058"/>
        <dbReference type="ChEBI" id="CHEBI:57783"/>
        <dbReference type="ChEBI" id="CHEBI:58349"/>
        <dbReference type="EC" id="1.8.1.9"/>
    </reaction>
</comment>
<keyword evidence="2" id="KW-0560">Oxidoreductase</keyword>
<dbReference type="InterPro" id="IPR023753">
    <property type="entry name" value="FAD/NAD-binding_dom"/>
</dbReference>
<keyword evidence="1" id="KW-0285">Flavoprotein</keyword>
<evidence type="ECO:0000256" key="4">
    <source>
        <dbReference type="SAM" id="MobiDB-lite"/>
    </source>
</evidence>
<sequence>MLEVSTNREGITMSPLDPTLQERYDVVVIGGGPAGLSAAVTLSRALRSVLVLDAGRPRNAPAQGVHGFLTREGISPLALLGAGRAEAESYGATLVQADAVRLERGADGFDVVLADGRSVLGRRVLLATGLTDGLPDLPGLRDQWGAGVVHCPYCHGYEIRGRRIGVLGTGPMSIHQALLFRQWSEHITLFLNDTVSPTDEEWDSLAARSIRVADGAVTSVDQVDDTLTGVTLRGGATFALQALAVGTRMEARGSLLETMGIAPEAHPSGMGHAMAPGPMGATAVPGVYVAGNVSNLSAQVVVAAAEGTTAGAAINADLVQEETAWAVEGYRGPFSASSEAGVSERILGLRRHGLDQPATGAPASGGSNHREEVHRVG</sequence>
<dbReference type="PRINTS" id="PR00469">
    <property type="entry name" value="PNDRDTASEII"/>
</dbReference>
<feature type="domain" description="FAD/NAD(P)-binding" evidence="5">
    <location>
        <begin position="24"/>
        <end position="307"/>
    </location>
</feature>
<evidence type="ECO:0000256" key="2">
    <source>
        <dbReference type="ARBA" id="ARBA00023002"/>
    </source>
</evidence>
<dbReference type="OrthoDB" id="9786503at2"/>
<gene>
    <name evidence="6" type="ORF">C4K88_09570</name>
</gene>
<evidence type="ECO:0000313" key="6">
    <source>
        <dbReference type="EMBL" id="PPB48974.1"/>
    </source>
</evidence>
<feature type="compositionally biased region" description="Basic and acidic residues" evidence="4">
    <location>
        <begin position="368"/>
        <end position="377"/>
    </location>
</feature>
<evidence type="ECO:0000313" key="7">
    <source>
        <dbReference type="Proteomes" id="UP000239297"/>
    </source>
</evidence>
<comment type="caution">
    <text evidence="6">The sequence shown here is derived from an EMBL/GenBank/DDBJ whole genome shotgun (WGS) entry which is preliminary data.</text>
</comment>